<evidence type="ECO:0000313" key="6">
    <source>
        <dbReference type="Proteomes" id="UP000009168"/>
    </source>
</evidence>
<dbReference type="InterPro" id="IPR023780">
    <property type="entry name" value="Chromo_domain"/>
</dbReference>
<dbReference type="OrthoDB" id="309528at2759"/>
<dbReference type="GO" id="GO:0005634">
    <property type="term" value="C:nucleus"/>
    <property type="evidence" value="ECO:0007669"/>
    <property type="project" value="UniProtKB-SubCell"/>
</dbReference>
<dbReference type="EMBL" id="GG662828">
    <property type="protein sequence ID" value="EAR88949.3"/>
    <property type="molecule type" value="Genomic_DNA"/>
</dbReference>
<dbReference type="CDD" id="cd00024">
    <property type="entry name" value="CD_CSD"/>
    <property type="match status" value="1"/>
</dbReference>
<dbReference type="HOGENOM" id="CLU_616107_0_0_1"/>
<evidence type="ECO:0000256" key="1">
    <source>
        <dbReference type="ARBA" id="ARBA00004123"/>
    </source>
</evidence>
<evidence type="ECO:0000259" key="4">
    <source>
        <dbReference type="PROSITE" id="PS50013"/>
    </source>
</evidence>
<accession>Q22UM1</accession>
<dbReference type="GeneID" id="7840407"/>
<organism evidence="5 6">
    <name type="scientific">Tetrahymena thermophila (strain SB210)</name>
    <dbReference type="NCBI Taxonomy" id="312017"/>
    <lineage>
        <taxon>Eukaryota</taxon>
        <taxon>Sar</taxon>
        <taxon>Alveolata</taxon>
        <taxon>Ciliophora</taxon>
        <taxon>Intramacronucleata</taxon>
        <taxon>Oligohymenophorea</taxon>
        <taxon>Hymenostomatida</taxon>
        <taxon>Tetrahymenina</taxon>
        <taxon>Tetrahymenidae</taxon>
        <taxon>Tetrahymena</taxon>
    </lineage>
</organism>
<feature type="compositionally biased region" description="Basic residues" evidence="3">
    <location>
        <begin position="207"/>
        <end position="231"/>
    </location>
</feature>
<sequence>MKKRRQSTNNEKQEDLYEPEKILDKKVNQSGTSYLVKWKGFRASQATWEFYKNISHCNWLFEDWEEQQNRKELQKIKNMDRIIDKKYVNSKVFYLVSLKNGGEDVWIRRKALMLDHADKISEYEKSDQLVGAKRKYQQKRFSKSQDRFLSSDEDLSDSQSDKNSDNSQNNSSNSDNSQSRSGSSSDSCSRSSSEDNQDENTNQRGKSNGRRKGRIYNNKKKPKRGGNRKNQKGQNINDSNSSSDENSEQEVSESRRIVKTKRKIPKKCKILYDKLPFYGILGIDEPKSIKNMVIDKRVGTKDDGYFACDIIWKIRPNKQQPVDSRVSRKDIKEFYPLILIEFYEYNMTYNGEVVNADDEDDLEYYNGDDEEDADHDDEYYQKLQRKAGKKPLENENSEADNQDEKSEDSFSFQNQIYYGYAKTNEQKKYVKFDEKFFNNNQMEEM</sequence>
<dbReference type="SMART" id="SM00298">
    <property type="entry name" value="CHROMO"/>
    <property type="match status" value="2"/>
</dbReference>
<dbReference type="Gene3D" id="2.40.50.40">
    <property type="match status" value="1"/>
</dbReference>
<dbReference type="PROSITE" id="PS50013">
    <property type="entry name" value="CHROMO_2"/>
    <property type="match status" value="1"/>
</dbReference>
<dbReference type="InterPro" id="IPR051219">
    <property type="entry name" value="Heterochromatin_chromo-domain"/>
</dbReference>
<keyword evidence="2" id="KW-0539">Nucleus</keyword>
<feature type="compositionally biased region" description="Low complexity" evidence="3">
    <location>
        <begin position="165"/>
        <end position="191"/>
    </location>
</feature>
<keyword evidence="6" id="KW-1185">Reference proteome</keyword>
<dbReference type="InterPro" id="IPR016197">
    <property type="entry name" value="Chromo-like_dom_sf"/>
</dbReference>
<reference evidence="6" key="1">
    <citation type="journal article" date="2006" name="PLoS Biol.">
        <title>Macronuclear genome sequence of the ciliate Tetrahymena thermophila, a model eukaryote.</title>
        <authorList>
            <person name="Eisen J.A."/>
            <person name="Coyne R.S."/>
            <person name="Wu M."/>
            <person name="Wu D."/>
            <person name="Thiagarajan M."/>
            <person name="Wortman J.R."/>
            <person name="Badger J.H."/>
            <person name="Ren Q."/>
            <person name="Amedeo P."/>
            <person name="Jones K.M."/>
            <person name="Tallon L.J."/>
            <person name="Delcher A.L."/>
            <person name="Salzberg S.L."/>
            <person name="Silva J.C."/>
            <person name="Haas B.J."/>
            <person name="Majoros W.H."/>
            <person name="Farzad M."/>
            <person name="Carlton J.M."/>
            <person name="Smith R.K. Jr."/>
            <person name="Garg J."/>
            <person name="Pearlman R.E."/>
            <person name="Karrer K.M."/>
            <person name="Sun L."/>
            <person name="Manning G."/>
            <person name="Elde N.C."/>
            <person name="Turkewitz A.P."/>
            <person name="Asai D.J."/>
            <person name="Wilkes D.E."/>
            <person name="Wang Y."/>
            <person name="Cai H."/>
            <person name="Collins K."/>
            <person name="Stewart B.A."/>
            <person name="Lee S.R."/>
            <person name="Wilamowska K."/>
            <person name="Weinberg Z."/>
            <person name="Ruzzo W.L."/>
            <person name="Wloga D."/>
            <person name="Gaertig J."/>
            <person name="Frankel J."/>
            <person name="Tsao C.-C."/>
            <person name="Gorovsky M.A."/>
            <person name="Keeling P.J."/>
            <person name="Waller R.F."/>
            <person name="Patron N.J."/>
            <person name="Cherry J.M."/>
            <person name="Stover N.A."/>
            <person name="Krieger C.J."/>
            <person name="del Toro C."/>
            <person name="Ryder H.F."/>
            <person name="Williamson S.C."/>
            <person name="Barbeau R.A."/>
            <person name="Hamilton E.P."/>
            <person name="Orias E."/>
        </authorList>
    </citation>
    <scope>NUCLEOTIDE SEQUENCE [LARGE SCALE GENOMIC DNA]</scope>
    <source>
        <strain evidence="6">SB210</strain>
    </source>
</reference>
<feature type="domain" description="Chromo" evidence="4">
    <location>
        <begin position="17"/>
        <end position="76"/>
    </location>
</feature>
<dbReference type="SUPFAM" id="SSF54160">
    <property type="entry name" value="Chromo domain-like"/>
    <property type="match status" value="2"/>
</dbReference>
<dbReference type="Pfam" id="PF00385">
    <property type="entry name" value="Chromo"/>
    <property type="match status" value="1"/>
</dbReference>
<dbReference type="InParanoid" id="Q22UM1"/>
<protein>
    <submittedName>
        <fullName evidence="5">Heterochromatin protein</fullName>
    </submittedName>
</protein>
<gene>
    <name evidence="5" type="ORF">TTHERM_00551070</name>
</gene>
<dbReference type="RefSeq" id="XP_001009194.3">
    <property type="nucleotide sequence ID" value="XM_001009194.3"/>
</dbReference>
<proteinExistence type="predicted"/>
<dbReference type="InterPro" id="IPR000953">
    <property type="entry name" value="Chromo/chromo_shadow_dom"/>
</dbReference>
<dbReference type="AlphaFoldDB" id="Q22UM1"/>
<dbReference type="Proteomes" id="UP000009168">
    <property type="component" value="Unassembled WGS sequence"/>
</dbReference>
<feature type="compositionally biased region" description="Low complexity" evidence="3">
    <location>
        <begin position="232"/>
        <end position="244"/>
    </location>
</feature>
<evidence type="ECO:0000256" key="3">
    <source>
        <dbReference type="SAM" id="MobiDB-lite"/>
    </source>
</evidence>
<feature type="region of interest" description="Disordered" evidence="3">
    <location>
        <begin position="362"/>
        <end position="410"/>
    </location>
</feature>
<evidence type="ECO:0000256" key="2">
    <source>
        <dbReference type="ARBA" id="ARBA00023242"/>
    </source>
</evidence>
<dbReference type="PANTHER" id="PTHR22812">
    <property type="entry name" value="CHROMOBOX PROTEIN"/>
    <property type="match status" value="1"/>
</dbReference>
<feature type="compositionally biased region" description="Acidic residues" evidence="3">
    <location>
        <begin position="362"/>
        <end position="377"/>
    </location>
</feature>
<evidence type="ECO:0000313" key="5">
    <source>
        <dbReference type="EMBL" id="EAR88949.3"/>
    </source>
</evidence>
<feature type="region of interest" description="Disordered" evidence="3">
    <location>
        <begin position="128"/>
        <end position="256"/>
    </location>
</feature>
<name>Q22UM1_TETTS</name>
<comment type="subcellular location">
    <subcellularLocation>
        <location evidence="1">Nucleus</location>
    </subcellularLocation>
</comment>
<feature type="compositionally biased region" description="Basic residues" evidence="3">
    <location>
        <begin position="132"/>
        <end position="142"/>
    </location>
</feature>
<dbReference type="KEGG" id="tet:TTHERM_00551070"/>